<feature type="region of interest" description="Disordered" evidence="1">
    <location>
        <begin position="1"/>
        <end position="36"/>
    </location>
</feature>
<name>A0AAQ3MKC9_VIGMU</name>
<sequence>MQVNDESGAVRGGGERADDHEKPVEPVGASEEVREGNGCGRRLNLFSLLHLFLDLHRLRSGGLGPEVQIRRRRLRRLRNLGYRRERLYMWRGPPEQPPRNHHIRSQQPQLLTYCDEE</sequence>
<keyword evidence="3" id="KW-1185">Reference proteome</keyword>
<reference evidence="2 3" key="1">
    <citation type="journal article" date="2023" name="Life. Sci Alliance">
        <title>Evolutionary insights into 3D genome organization and epigenetic landscape of Vigna mungo.</title>
        <authorList>
            <person name="Junaid A."/>
            <person name="Singh B."/>
            <person name="Bhatia S."/>
        </authorList>
    </citation>
    <scope>NUCLEOTIDE SEQUENCE [LARGE SCALE GENOMIC DNA]</scope>
    <source>
        <strain evidence="2">Urdbean</strain>
    </source>
</reference>
<evidence type="ECO:0000256" key="1">
    <source>
        <dbReference type="SAM" id="MobiDB-lite"/>
    </source>
</evidence>
<gene>
    <name evidence="2" type="ORF">V8G54_031583</name>
</gene>
<dbReference type="EMBL" id="CP144691">
    <property type="protein sequence ID" value="WVY92495.1"/>
    <property type="molecule type" value="Genomic_DNA"/>
</dbReference>
<evidence type="ECO:0000313" key="2">
    <source>
        <dbReference type="EMBL" id="WVY92495.1"/>
    </source>
</evidence>
<dbReference type="AlphaFoldDB" id="A0AAQ3MKC9"/>
<evidence type="ECO:0000313" key="3">
    <source>
        <dbReference type="Proteomes" id="UP001374535"/>
    </source>
</evidence>
<accession>A0AAQ3MKC9</accession>
<proteinExistence type="predicted"/>
<organism evidence="2 3">
    <name type="scientific">Vigna mungo</name>
    <name type="common">Black gram</name>
    <name type="synonym">Phaseolus mungo</name>
    <dbReference type="NCBI Taxonomy" id="3915"/>
    <lineage>
        <taxon>Eukaryota</taxon>
        <taxon>Viridiplantae</taxon>
        <taxon>Streptophyta</taxon>
        <taxon>Embryophyta</taxon>
        <taxon>Tracheophyta</taxon>
        <taxon>Spermatophyta</taxon>
        <taxon>Magnoliopsida</taxon>
        <taxon>eudicotyledons</taxon>
        <taxon>Gunneridae</taxon>
        <taxon>Pentapetalae</taxon>
        <taxon>rosids</taxon>
        <taxon>fabids</taxon>
        <taxon>Fabales</taxon>
        <taxon>Fabaceae</taxon>
        <taxon>Papilionoideae</taxon>
        <taxon>50 kb inversion clade</taxon>
        <taxon>NPAAA clade</taxon>
        <taxon>indigoferoid/millettioid clade</taxon>
        <taxon>Phaseoleae</taxon>
        <taxon>Vigna</taxon>
    </lineage>
</organism>
<feature type="compositionally biased region" description="Basic and acidic residues" evidence="1">
    <location>
        <begin position="13"/>
        <end position="24"/>
    </location>
</feature>
<protein>
    <submittedName>
        <fullName evidence="2">Uncharacterized protein</fullName>
    </submittedName>
</protein>
<dbReference type="Proteomes" id="UP001374535">
    <property type="component" value="Chromosome 10"/>
</dbReference>